<keyword evidence="3" id="KW-1185">Reference proteome</keyword>
<sequence>MSGTSSALGEAAFAALPETLQAKIDDAFTSISHSNPPQTGSGFAAAAVGRSGGGFIVEDAVIDEAQGDTAASARIPLASIPAALELLDLPPNDRQILAVFRDAAESDDEDDAVEYGANGKETSVSRSQWRAVCAVLLEGSSSPSSSSPSPPSHSSPPRQREERKTRPRRSKAAYSPISAVHPADADTYDSGDDSEPYVASDNSDHDLEQDKDQYDVDDGDDSDDEYTGPAASTSKLSRSTKAAKAATTKSPKKSLSGPNAVPDSEASLDAFALFFPSIPRDSDELKAKKIMLKDLQAAMKSAGEKYKADDLKEMLDLFSTSPDKSISFADFENVMAATRLA</sequence>
<dbReference type="EMBL" id="MU154694">
    <property type="protein sequence ID" value="KAF9488841.1"/>
    <property type="molecule type" value="Genomic_DNA"/>
</dbReference>
<evidence type="ECO:0000313" key="2">
    <source>
        <dbReference type="EMBL" id="KAF9488841.1"/>
    </source>
</evidence>
<feature type="compositionally biased region" description="Basic and acidic residues" evidence="1">
    <location>
        <begin position="202"/>
        <end position="214"/>
    </location>
</feature>
<dbReference type="OrthoDB" id="2530165at2759"/>
<feature type="compositionally biased region" description="Low complexity" evidence="1">
    <location>
        <begin position="230"/>
        <end position="249"/>
    </location>
</feature>
<feature type="compositionally biased region" description="Acidic residues" evidence="1">
    <location>
        <begin position="215"/>
        <end position="226"/>
    </location>
</feature>
<dbReference type="Gene3D" id="1.10.238.10">
    <property type="entry name" value="EF-hand"/>
    <property type="match status" value="1"/>
</dbReference>
<evidence type="ECO:0000256" key="1">
    <source>
        <dbReference type="SAM" id="MobiDB-lite"/>
    </source>
</evidence>
<comment type="caution">
    <text evidence="2">The sequence shown here is derived from an EMBL/GenBank/DDBJ whole genome shotgun (WGS) entry which is preliminary data.</text>
</comment>
<dbReference type="SUPFAM" id="SSF47473">
    <property type="entry name" value="EF-hand"/>
    <property type="match status" value="1"/>
</dbReference>
<protein>
    <submittedName>
        <fullName evidence="2">Uncharacterized protein</fullName>
    </submittedName>
</protein>
<evidence type="ECO:0000313" key="3">
    <source>
        <dbReference type="Proteomes" id="UP000807025"/>
    </source>
</evidence>
<gene>
    <name evidence="2" type="ORF">BDN71DRAFT_1435834</name>
</gene>
<reference evidence="2" key="1">
    <citation type="submission" date="2020-11" db="EMBL/GenBank/DDBJ databases">
        <authorList>
            <consortium name="DOE Joint Genome Institute"/>
            <person name="Ahrendt S."/>
            <person name="Riley R."/>
            <person name="Andreopoulos W."/>
            <person name="Labutti K."/>
            <person name="Pangilinan J."/>
            <person name="Ruiz-Duenas F.J."/>
            <person name="Barrasa J.M."/>
            <person name="Sanchez-Garcia M."/>
            <person name="Camarero S."/>
            <person name="Miyauchi S."/>
            <person name="Serrano A."/>
            <person name="Linde D."/>
            <person name="Babiker R."/>
            <person name="Drula E."/>
            <person name="Ayuso-Fernandez I."/>
            <person name="Pacheco R."/>
            <person name="Padilla G."/>
            <person name="Ferreira P."/>
            <person name="Barriuso J."/>
            <person name="Kellner H."/>
            <person name="Castanera R."/>
            <person name="Alfaro M."/>
            <person name="Ramirez L."/>
            <person name="Pisabarro A.G."/>
            <person name="Kuo A."/>
            <person name="Tritt A."/>
            <person name="Lipzen A."/>
            <person name="He G."/>
            <person name="Yan M."/>
            <person name="Ng V."/>
            <person name="Cullen D."/>
            <person name="Martin F."/>
            <person name="Rosso M.-N."/>
            <person name="Henrissat B."/>
            <person name="Hibbett D."/>
            <person name="Martinez A.T."/>
            <person name="Grigoriev I.V."/>
        </authorList>
    </citation>
    <scope>NUCLEOTIDE SEQUENCE</scope>
    <source>
        <strain evidence="2">ATCC 90797</strain>
    </source>
</reference>
<dbReference type="Proteomes" id="UP000807025">
    <property type="component" value="Unassembled WGS sequence"/>
</dbReference>
<feature type="region of interest" description="Disordered" evidence="1">
    <location>
        <begin position="139"/>
        <end position="262"/>
    </location>
</feature>
<accession>A0A9P6D1I8</accession>
<dbReference type="AlphaFoldDB" id="A0A9P6D1I8"/>
<organism evidence="2 3">
    <name type="scientific">Pleurotus eryngii</name>
    <name type="common">Boletus of the steppes</name>
    <dbReference type="NCBI Taxonomy" id="5323"/>
    <lineage>
        <taxon>Eukaryota</taxon>
        <taxon>Fungi</taxon>
        <taxon>Dikarya</taxon>
        <taxon>Basidiomycota</taxon>
        <taxon>Agaricomycotina</taxon>
        <taxon>Agaricomycetes</taxon>
        <taxon>Agaricomycetidae</taxon>
        <taxon>Agaricales</taxon>
        <taxon>Pleurotineae</taxon>
        <taxon>Pleurotaceae</taxon>
        <taxon>Pleurotus</taxon>
    </lineage>
</organism>
<dbReference type="InterPro" id="IPR011992">
    <property type="entry name" value="EF-hand-dom_pair"/>
</dbReference>
<feature type="compositionally biased region" description="Acidic residues" evidence="1">
    <location>
        <begin position="186"/>
        <end position="195"/>
    </location>
</feature>
<proteinExistence type="predicted"/>
<name>A0A9P6D1I8_PLEER</name>